<dbReference type="EMBL" id="JAHJDP010000018">
    <property type="protein sequence ID" value="MBU2689809.1"/>
    <property type="molecule type" value="Genomic_DNA"/>
</dbReference>
<evidence type="ECO:0000259" key="3">
    <source>
        <dbReference type="Pfam" id="PF00156"/>
    </source>
</evidence>
<dbReference type="PANTHER" id="PTHR47505">
    <property type="entry name" value="DNA UTILIZATION PROTEIN YHGH"/>
    <property type="match status" value="1"/>
</dbReference>
<comment type="similarity">
    <text evidence="1">Belongs to the ComF/GntX family.</text>
</comment>
<dbReference type="Proteomes" id="UP000777784">
    <property type="component" value="Unassembled WGS sequence"/>
</dbReference>
<evidence type="ECO:0000313" key="4">
    <source>
        <dbReference type="EMBL" id="MBU2689809.1"/>
    </source>
</evidence>
<dbReference type="InterPro" id="IPR029057">
    <property type="entry name" value="PRTase-like"/>
</dbReference>
<gene>
    <name evidence="4" type="ORF">KJ970_02700</name>
</gene>
<evidence type="ECO:0000256" key="1">
    <source>
        <dbReference type="ARBA" id="ARBA00008007"/>
    </source>
</evidence>
<feature type="domain" description="Phosphoribosyltransferase" evidence="3">
    <location>
        <begin position="154"/>
        <end position="243"/>
    </location>
</feature>
<organism evidence="4 5">
    <name type="scientific">Eiseniibacteriota bacterium</name>
    <dbReference type="NCBI Taxonomy" id="2212470"/>
    <lineage>
        <taxon>Bacteria</taxon>
        <taxon>Candidatus Eiseniibacteriota</taxon>
    </lineage>
</organism>
<feature type="compositionally biased region" description="Polar residues" evidence="2">
    <location>
        <begin position="264"/>
        <end position="273"/>
    </location>
</feature>
<sequence>MTLDGKATSILHNGWDTITKCLKAILDVVLPPQCPLCRTKLDTLGAPCSCVSLPPGGVRDAAFCRAASDPLPSAIPLIYGAEFRGPVRDLIHIFKYQGLASAREVLAGKLAEEIKRSQHVMGMGGVDLDGMVVVPVPPHPARVRERGWDHSGELASSVARRLNLPQRRLLCRKRWTSSLTKLGEDERRMEVAGAFALTRLAGRYRGRPLLLIDDVFTTGATLTACLTALEPLEPPLIRVAVAAWTPRRFVSQTRSASFPRRKQVSSPQNPNSL</sequence>
<comment type="caution">
    <text evidence="4">The sequence shown here is derived from an EMBL/GenBank/DDBJ whole genome shotgun (WGS) entry which is preliminary data.</text>
</comment>
<dbReference type="InterPro" id="IPR051910">
    <property type="entry name" value="ComF/GntX_DNA_util-trans"/>
</dbReference>
<name>A0A948RX10_UNCEI</name>
<dbReference type="Gene3D" id="3.40.50.2020">
    <property type="match status" value="1"/>
</dbReference>
<dbReference type="Pfam" id="PF00156">
    <property type="entry name" value="Pribosyltran"/>
    <property type="match status" value="1"/>
</dbReference>
<protein>
    <recommendedName>
        <fullName evidence="3">Phosphoribosyltransferase domain-containing protein</fullName>
    </recommendedName>
</protein>
<evidence type="ECO:0000256" key="2">
    <source>
        <dbReference type="SAM" id="MobiDB-lite"/>
    </source>
</evidence>
<proteinExistence type="inferred from homology"/>
<feature type="region of interest" description="Disordered" evidence="2">
    <location>
        <begin position="254"/>
        <end position="273"/>
    </location>
</feature>
<dbReference type="InterPro" id="IPR000836">
    <property type="entry name" value="PRTase_dom"/>
</dbReference>
<evidence type="ECO:0000313" key="5">
    <source>
        <dbReference type="Proteomes" id="UP000777784"/>
    </source>
</evidence>
<dbReference type="PANTHER" id="PTHR47505:SF1">
    <property type="entry name" value="DNA UTILIZATION PROTEIN YHGH"/>
    <property type="match status" value="1"/>
</dbReference>
<dbReference type="AlphaFoldDB" id="A0A948RX10"/>
<reference evidence="4" key="1">
    <citation type="submission" date="2021-05" db="EMBL/GenBank/DDBJ databases">
        <title>Energy efficiency and biological interactions define the core microbiome of deep oligotrophic groundwater.</title>
        <authorList>
            <person name="Mehrshad M."/>
            <person name="Lopez-Fernandez M."/>
            <person name="Bell E."/>
            <person name="Bernier-Latmani R."/>
            <person name="Bertilsson S."/>
            <person name="Dopson M."/>
        </authorList>
    </citation>
    <scope>NUCLEOTIDE SEQUENCE</scope>
    <source>
        <strain evidence="4">Modern_marine.mb.64</strain>
    </source>
</reference>
<dbReference type="CDD" id="cd06223">
    <property type="entry name" value="PRTases_typeI"/>
    <property type="match status" value="1"/>
</dbReference>
<accession>A0A948RX10</accession>
<dbReference type="SUPFAM" id="SSF53271">
    <property type="entry name" value="PRTase-like"/>
    <property type="match status" value="1"/>
</dbReference>